<sequence>MTEVESHDIDFNETDFPSIGDANKDLDLYKLEEDEVILPSSSEGGELVSRPVIAEDNENSLQPSGSDSKVQDQACKVSSGGYIHRHHFEIEGNVLLCATKDEDKPASFCETLSSSARIVSSKPVKLRKKGRALFEEIKARGFVPDVPSYSILIHGLVKAGLAGFRKVLVESDPECSVLMIKEGMSEFHPNLGLVAACKYLMKQDWDCNICHIYRKANFSTDGLANFSGSHGPGLRVHDSPPVGLILSLVSDVSGAARPGNVLV</sequence>
<dbReference type="GO" id="GO:0003676">
    <property type="term" value="F:nucleic acid binding"/>
    <property type="evidence" value="ECO:0007669"/>
    <property type="project" value="InterPro"/>
</dbReference>
<comment type="caution">
    <text evidence="3">The sequence shown here is derived from an EMBL/GenBank/DDBJ whole genome shotgun (WGS) entry which is preliminary data.</text>
</comment>
<keyword evidence="4" id="KW-1185">Reference proteome</keyword>
<dbReference type="CDD" id="cd06222">
    <property type="entry name" value="RNase_H_like"/>
    <property type="match status" value="1"/>
</dbReference>
<evidence type="ECO:0000256" key="1">
    <source>
        <dbReference type="SAM" id="MobiDB-lite"/>
    </source>
</evidence>
<organism evidence="3 4">
    <name type="scientific">Tetracentron sinense</name>
    <name type="common">Spur-leaf</name>
    <dbReference type="NCBI Taxonomy" id="13715"/>
    <lineage>
        <taxon>Eukaryota</taxon>
        <taxon>Viridiplantae</taxon>
        <taxon>Streptophyta</taxon>
        <taxon>Embryophyta</taxon>
        <taxon>Tracheophyta</taxon>
        <taxon>Spermatophyta</taxon>
        <taxon>Magnoliopsida</taxon>
        <taxon>Trochodendrales</taxon>
        <taxon>Trochodendraceae</taxon>
        <taxon>Tetracentron</taxon>
    </lineage>
</organism>
<dbReference type="Proteomes" id="UP000655225">
    <property type="component" value="Unassembled WGS sequence"/>
</dbReference>
<dbReference type="AlphaFoldDB" id="A0A834YFA6"/>
<evidence type="ECO:0000259" key="2">
    <source>
        <dbReference type="Pfam" id="PF13456"/>
    </source>
</evidence>
<dbReference type="InterPro" id="IPR044730">
    <property type="entry name" value="RNase_H-like_dom_plant"/>
</dbReference>
<accession>A0A834YFA6</accession>
<dbReference type="Gene3D" id="1.25.40.10">
    <property type="entry name" value="Tetratricopeptide repeat domain"/>
    <property type="match status" value="1"/>
</dbReference>
<dbReference type="InterPro" id="IPR002156">
    <property type="entry name" value="RNaseH_domain"/>
</dbReference>
<feature type="compositionally biased region" description="Basic and acidic residues" evidence="1">
    <location>
        <begin position="1"/>
        <end position="10"/>
    </location>
</feature>
<feature type="domain" description="RNase H type-1" evidence="2">
    <location>
        <begin position="148"/>
        <end position="226"/>
    </location>
</feature>
<dbReference type="EMBL" id="JABCRI010000020">
    <property type="protein sequence ID" value="KAF8387914.1"/>
    <property type="molecule type" value="Genomic_DNA"/>
</dbReference>
<gene>
    <name evidence="3" type="ORF">HHK36_026576</name>
</gene>
<dbReference type="PANTHER" id="PTHR34023">
    <property type="entry name" value="RNASE H DOMAIN-CONTAINING PROTEIN"/>
    <property type="match status" value="1"/>
</dbReference>
<dbReference type="GO" id="GO:0004523">
    <property type="term" value="F:RNA-DNA hybrid ribonuclease activity"/>
    <property type="evidence" value="ECO:0007669"/>
    <property type="project" value="InterPro"/>
</dbReference>
<protein>
    <recommendedName>
        <fullName evidence="2">RNase H type-1 domain-containing protein</fullName>
    </recommendedName>
</protein>
<evidence type="ECO:0000313" key="4">
    <source>
        <dbReference type="Proteomes" id="UP000655225"/>
    </source>
</evidence>
<name>A0A834YFA6_TETSI</name>
<feature type="region of interest" description="Disordered" evidence="1">
    <location>
        <begin position="1"/>
        <end position="22"/>
    </location>
</feature>
<dbReference type="Pfam" id="PF13456">
    <property type="entry name" value="RVT_3"/>
    <property type="match status" value="1"/>
</dbReference>
<proteinExistence type="predicted"/>
<dbReference type="InterPro" id="IPR011990">
    <property type="entry name" value="TPR-like_helical_dom_sf"/>
</dbReference>
<dbReference type="PANTHER" id="PTHR34023:SF4">
    <property type="entry name" value="RNASE H TYPE-1 DOMAIN-CONTAINING PROTEIN"/>
    <property type="match status" value="1"/>
</dbReference>
<reference evidence="3 4" key="1">
    <citation type="submission" date="2020-04" db="EMBL/GenBank/DDBJ databases">
        <title>Plant Genome Project.</title>
        <authorList>
            <person name="Zhang R.-G."/>
        </authorList>
    </citation>
    <scope>NUCLEOTIDE SEQUENCE [LARGE SCALE GENOMIC DNA]</scope>
    <source>
        <strain evidence="3">YNK0</strain>
        <tissue evidence="3">Leaf</tissue>
    </source>
</reference>
<evidence type="ECO:0000313" key="3">
    <source>
        <dbReference type="EMBL" id="KAF8387914.1"/>
    </source>
</evidence>
<dbReference type="OrthoDB" id="1433347at2759"/>